<evidence type="ECO:0000313" key="1">
    <source>
        <dbReference type="EMBL" id="KAH8032240.1"/>
    </source>
</evidence>
<dbReference type="EMBL" id="JABSTU010000005">
    <property type="protein sequence ID" value="KAH8032240.1"/>
    <property type="molecule type" value="Genomic_DNA"/>
</dbReference>
<dbReference type="InterPro" id="IPR000718">
    <property type="entry name" value="Peptidase_M13"/>
</dbReference>
<dbReference type="VEuPathDB" id="VectorBase:LOC119165731"/>
<sequence length="246" mass="27940">MTYLLREAEAAVNRPFPGSYVALRTVTQRETMFVSAPDAAEAEKARHWAELWPVYNDVHGTIILPSAYLEKPVAYINSATPEVNYATVGVVMAKALSDAIGPDSRWNVTSSDTWWASEASFSYSMLAGCLRQHSDPSVMANPTDPQPKRTRAFKSSLFSWMRAARAALDALREQFRGSNRDADHWEQAQRVFFKRFCLLSCGSERWDSMSPRERCTWPLLSMPEFRDVFKCSNDTLERFDRTCGTL</sequence>
<dbReference type="SUPFAM" id="SSF55486">
    <property type="entry name" value="Metalloproteases ('zincins'), catalytic domain"/>
    <property type="match status" value="1"/>
</dbReference>
<evidence type="ECO:0000313" key="2">
    <source>
        <dbReference type="Proteomes" id="UP000821866"/>
    </source>
</evidence>
<accession>A0A9J6EDZ9</accession>
<organism evidence="1 2">
    <name type="scientific">Rhipicephalus microplus</name>
    <name type="common">Cattle tick</name>
    <name type="synonym">Boophilus microplus</name>
    <dbReference type="NCBI Taxonomy" id="6941"/>
    <lineage>
        <taxon>Eukaryota</taxon>
        <taxon>Metazoa</taxon>
        <taxon>Ecdysozoa</taxon>
        <taxon>Arthropoda</taxon>
        <taxon>Chelicerata</taxon>
        <taxon>Arachnida</taxon>
        <taxon>Acari</taxon>
        <taxon>Parasitiformes</taxon>
        <taxon>Ixodida</taxon>
        <taxon>Ixodoidea</taxon>
        <taxon>Ixodidae</taxon>
        <taxon>Rhipicephalinae</taxon>
        <taxon>Rhipicephalus</taxon>
        <taxon>Boophilus</taxon>
    </lineage>
</organism>
<dbReference type="AlphaFoldDB" id="A0A9J6EDZ9"/>
<dbReference type="Proteomes" id="UP000821866">
    <property type="component" value="Chromosome 3"/>
</dbReference>
<dbReference type="GO" id="GO:0004222">
    <property type="term" value="F:metalloendopeptidase activity"/>
    <property type="evidence" value="ECO:0007669"/>
    <property type="project" value="InterPro"/>
</dbReference>
<reference evidence="1" key="2">
    <citation type="submission" date="2021-09" db="EMBL/GenBank/DDBJ databases">
        <authorList>
            <person name="Jia N."/>
            <person name="Wang J."/>
            <person name="Shi W."/>
            <person name="Du L."/>
            <person name="Sun Y."/>
            <person name="Zhan W."/>
            <person name="Jiang J."/>
            <person name="Wang Q."/>
            <person name="Zhang B."/>
            <person name="Ji P."/>
            <person name="Sakyi L.B."/>
            <person name="Cui X."/>
            <person name="Yuan T."/>
            <person name="Jiang B."/>
            <person name="Yang W."/>
            <person name="Lam T.T.-Y."/>
            <person name="Chang Q."/>
            <person name="Ding S."/>
            <person name="Wang X."/>
            <person name="Zhu J."/>
            <person name="Ruan X."/>
            <person name="Zhao L."/>
            <person name="Wei J."/>
            <person name="Que T."/>
            <person name="Du C."/>
            <person name="Cheng J."/>
            <person name="Dai P."/>
            <person name="Han X."/>
            <person name="Huang E."/>
            <person name="Gao Y."/>
            <person name="Liu J."/>
            <person name="Shao H."/>
            <person name="Ye R."/>
            <person name="Li L."/>
            <person name="Wei W."/>
            <person name="Wang X."/>
            <person name="Wang C."/>
            <person name="Huo Q."/>
            <person name="Li W."/>
            <person name="Guo W."/>
            <person name="Chen H."/>
            <person name="Chen S."/>
            <person name="Zhou L."/>
            <person name="Zhou L."/>
            <person name="Ni X."/>
            <person name="Tian J."/>
            <person name="Zhou Y."/>
            <person name="Sheng Y."/>
            <person name="Liu T."/>
            <person name="Pan Y."/>
            <person name="Xia L."/>
            <person name="Li J."/>
            <person name="Zhao F."/>
            <person name="Cao W."/>
        </authorList>
    </citation>
    <scope>NUCLEOTIDE SEQUENCE</scope>
    <source>
        <strain evidence="1">Rmic-2018</strain>
        <tissue evidence="1">Larvae</tissue>
    </source>
</reference>
<gene>
    <name evidence="1" type="ORF">HPB51_024017</name>
</gene>
<reference evidence="1" key="1">
    <citation type="journal article" date="2020" name="Cell">
        <title>Large-Scale Comparative Analyses of Tick Genomes Elucidate Their Genetic Diversity and Vector Capacities.</title>
        <authorList>
            <consortium name="Tick Genome and Microbiome Consortium (TIGMIC)"/>
            <person name="Jia N."/>
            <person name="Wang J."/>
            <person name="Shi W."/>
            <person name="Du L."/>
            <person name="Sun Y."/>
            <person name="Zhan W."/>
            <person name="Jiang J.F."/>
            <person name="Wang Q."/>
            <person name="Zhang B."/>
            <person name="Ji P."/>
            <person name="Bell-Sakyi L."/>
            <person name="Cui X.M."/>
            <person name="Yuan T.T."/>
            <person name="Jiang B.G."/>
            <person name="Yang W.F."/>
            <person name="Lam T.T."/>
            <person name="Chang Q.C."/>
            <person name="Ding S.J."/>
            <person name="Wang X.J."/>
            <person name="Zhu J.G."/>
            <person name="Ruan X.D."/>
            <person name="Zhao L."/>
            <person name="Wei J.T."/>
            <person name="Ye R.Z."/>
            <person name="Que T.C."/>
            <person name="Du C.H."/>
            <person name="Zhou Y.H."/>
            <person name="Cheng J.X."/>
            <person name="Dai P.F."/>
            <person name="Guo W.B."/>
            <person name="Han X.H."/>
            <person name="Huang E.J."/>
            <person name="Li L.F."/>
            <person name="Wei W."/>
            <person name="Gao Y.C."/>
            <person name="Liu J.Z."/>
            <person name="Shao H.Z."/>
            <person name="Wang X."/>
            <person name="Wang C.C."/>
            <person name="Yang T.C."/>
            <person name="Huo Q.B."/>
            <person name="Li W."/>
            <person name="Chen H.Y."/>
            <person name="Chen S.E."/>
            <person name="Zhou L.G."/>
            <person name="Ni X.B."/>
            <person name="Tian J.H."/>
            <person name="Sheng Y."/>
            <person name="Liu T."/>
            <person name="Pan Y.S."/>
            <person name="Xia L.Y."/>
            <person name="Li J."/>
            <person name="Zhao F."/>
            <person name="Cao W.C."/>
        </authorList>
    </citation>
    <scope>NUCLEOTIDE SEQUENCE</scope>
    <source>
        <strain evidence="1">Rmic-2018</strain>
    </source>
</reference>
<dbReference type="PROSITE" id="PS51885">
    <property type="entry name" value="NEPRILYSIN"/>
    <property type="match status" value="1"/>
</dbReference>
<proteinExistence type="predicted"/>
<comment type="caution">
    <text evidence="1">The sequence shown here is derived from an EMBL/GenBank/DDBJ whole genome shotgun (WGS) entry which is preliminary data.</text>
</comment>
<name>A0A9J6EDZ9_RHIMP</name>
<dbReference type="Gene3D" id="3.40.390.10">
    <property type="entry name" value="Collagenase (Catalytic Domain)"/>
    <property type="match status" value="1"/>
</dbReference>
<dbReference type="InterPro" id="IPR024079">
    <property type="entry name" value="MetalloPept_cat_dom_sf"/>
</dbReference>
<dbReference type="GO" id="GO:0006508">
    <property type="term" value="P:proteolysis"/>
    <property type="evidence" value="ECO:0007669"/>
    <property type="project" value="InterPro"/>
</dbReference>
<protein>
    <submittedName>
        <fullName evidence="1">Uncharacterized protein</fullName>
    </submittedName>
</protein>
<keyword evidence="2" id="KW-1185">Reference proteome</keyword>